<protein>
    <submittedName>
        <fullName evidence="1">Uncharacterized protein</fullName>
    </submittedName>
</protein>
<evidence type="ECO:0000313" key="2">
    <source>
        <dbReference type="Proteomes" id="UP001163321"/>
    </source>
</evidence>
<comment type="caution">
    <text evidence="1">The sequence shown here is derived from an EMBL/GenBank/DDBJ whole genome shotgun (WGS) entry which is preliminary data.</text>
</comment>
<accession>A0ACC0VNL3</accession>
<proteinExistence type="predicted"/>
<sequence length="113" mass="12734">MQLPHKCMSLCTYSKMFDAQNFDVGPSSKRDADELHALDKTTTDAASSRATQRMALCDLEDGRRCSHASSRSYMHSVYEHVETNWDDELPFTVLQSPHVLDDDARASKHSVSI</sequence>
<name>A0ACC0VNL3_9STRA</name>
<dbReference type="EMBL" id="CM047587">
    <property type="protein sequence ID" value="KAI9908093.1"/>
    <property type="molecule type" value="Genomic_DNA"/>
</dbReference>
<reference evidence="1 2" key="1">
    <citation type="journal article" date="2022" name="bioRxiv">
        <title>The genome of the oomycete Peronosclerospora sorghi, a cosmopolitan pathogen of maize and sorghum, is inflated with dispersed pseudogenes.</title>
        <authorList>
            <person name="Fletcher K."/>
            <person name="Martin F."/>
            <person name="Isakeit T."/>
            <person name="Cavanaugh K."/>
            <person name="Magill C."/>
            <person name="Michelmore R."/>
        </authorList>
    </citation>
    <scope>NUCLEOTIDE SEQUENCE [LARGE SCALE GENOMIC DNA]</scope>
    <source>
        <strain evidence="1">P6</strain>
    </source>
</reference>
<keyword evidence="2" id="KW-1185">Reference proteome</keyword>
<dbReference type="Proteomes" id="UP001163321">
    <property type="component" value="Chromosome 8"/>
</dbReference>
<organism evidence="1 2">
    <name type="scientific">Peronosclerospora sorghi</name>
    <dbReference type="NCBI Taxonomy" id="230839"/>
    <lineage>
        <taxon>Eukaryota</taxon>
        <taxon>Sar</taxon>
        <taxon>Stramenopiles</taxon>
        <taxon>Oomycota</taxon>
        <taxon>Peronosporomycetes</taxon>
        <taxon>Peronosporales</taxon>
        <taxon>Peronosporaceae</taxon>
        <taxon>Peronosclerospora</taxon>
    </lineage>
</organism>
<evidence type="ECO:0000313" key="1">
    <source>
        <dbReference type="EMBL" id="KAI9908093.1"/>
    </source>
</evidence>
<gene>
    <name evidence="1" type="ORF">PsorP6_004215</name>
</gene>